<dbReference type="SUPFAM" id="SSF101898">
    <property type="entry name" value="NHL repeat"/>
    <property type="match status" value="1"/>
</dbReference>
<keyword evidence="1" id="KW-0472">Membrane</keyword>
<name>A0A9D7XT51_9BACT</name>
<reference evidence="3 4" key="1">
    <citation type="submission" date="2020-10" db="EMBL/GenBank/DDBJ databases">
        <title>Connecting structure to function with the recovery of over 1000 high-quality activated sludge metagenome-assembled genomes encoding full-length rRNA genes using long-read sequencing.</title>
        <authorList>
            <person name="Singleton C.M."/>
            <person name="Petriglieri F."/>
            <person name="Kristensen J.M."/>
            <person name="Kirkegaard R.H."/>
            <person name="Michaelsen T.Y."/>
            <person name="Andersen M.H."/>
            <person name="Karst S.M."/>
            <person name="Dueholm M.S."/>
            <person name="Nielsen P.H."/>
            <person name="Albertsen M."/>
        </authorList>
    </citation>
    <scope>NUCLEOTIDE SEQUENCE [LARGE SCALE GENOMIC DNA]</scope>
    <source>
        <strain evidence="3">Ribe_18-Q3-R11-54_MAXAC.273</strain>
    </source>
</reference>
<proteinExistence type="predicted"/>
<evidence type="ECO:0000313" key="4">
    <source>
        <dbReference type="Proteomes" id="UP000808337"/>
    </source>
</evidence>
<keyword evidence="1" id="KW-0812">Transmembrane</keyword>
<dbReference type="Pfam" id="PF18962">
    <property type="entry name" value="Por_Secre_tail"/>
    <property type="match status" value="1"/>
</dbReference>
<feature type="domain" description="Secretion system C-terminal sorting" evidence="2">
    <location>
        <begin position="513"/>
        <end position="592"/>
    </location>
</feature>
<evidence type="ECO:0000259" key="2">
    <source>
        <dbReference type="Pfam" id="PF18962"/>
    </source>
</evidence>
<dbReference type="InterPro" id="IPR026444">
    <property type="entry name" value="Secre_tail"/>
</dbReference>
<accession>A0A9D7XT51</accession>
<comment type="caution">
    <text evidence="3">The sequence shown here is derived from an EMBL/GenBank/DDBJ whole genome shotgun (WGS) entry which is preliminary data.</text>
</comment>
<dbReference type="Proteomes" id="UP000808337">
    <property type="component" value="Unassembled WGS sequence"/>
</dbReference>
<sequence length="593" mass="67310">MKTPFIHIIIIYLLILGLLLPFSLKSQHLLSQVEVQGGAFTDCFQYMVHDPAENYYVGVRYGTNRDSIIVGNTTVYAHRKDPMNIFLGLSDYFLLKFNMNHEIIGSFVIDNAEQVRDFYSDGTHTLISMTLYDSESEDSLYPITLGGIEEVEREGNRGKGILVVLDENMNLEKVVIPSTGELGHVAADGDFAYLEVRIPKKSAFILIGSDTVFNQPYINLPTYFDETVVLCKYNLITDEVEWWKRIGERGDEELEEMELDPDKNLVIRGITSSIDFYFDDSTYVVNTSPHNPFIGKYSPDGKWLLGILNPNEVNEYVSDMTVDPEGNFYIASEYYGPAYAIGDTVLFNEFIDGQYQYKGLVVKYDAVGNFVWAHQSQGNCQQTSLFSIAWMKNQQLVISGYFIEGDLQFGKQVYHQENGTNNENGFLWILDAETGAYIQHVMSQGVQGRTFYDMYVDKDNILNMYLQFGGTDTLFNAIISSYLPFASGFLLKIAPDFISALPELNNVLDNFNMYPNPVSGGSGVNITFNDVSSISTYSCAIYDQCGQKILERREIDNSYDKTYHLNTSSLLPGPYWVVLYTKNHREIELLIIE</sequence>
<protein>
    <submittedName>
        <fullName evidence="3">T9SS type A sorting domain-containing protein</fullName>
    </submittedName>
</protein>
<evidence type="ECO:0000313" key="3">
    <source>
        <dbReference type="EMBL" id="MBK9983263.1"/>
    </source>
</evidence>
<organism evidence="3 4">
    <name type="scientific">Candidatus Opimibacter skivensis</name>
    <dbReference type="NCBI Taxonomy" id="2982028"/>
    <lineage>
        <taxon>Bacteria</taxon>
        <taxon>Pseudomonadati</taxon>
        <taxon>Bacteroidota</taxon>
        <taxon>Saprospiria</taxon>
        <taxon>Saprospirales</taxon>
        <taxon>Saprospiraceae</taxon>
        <taxon>Candidatus Opimibacter</taxon>
    </lineage>
</organism>
<feature type="transmembrane region" description="Helical" evidence="1">
    <location>
        <begin position="6"/>
        <end position="24"/>
    </location>
</feature>
<dbReference type="EMBL" id="JADKGY010000014">
    <property type="protein sequence ID" value="MBK9983263.1"/>
    <property type="molecule type" value="Genomic_DNA"/>
</dbReference>
<dbReference type="AlphaFoldDB" id="A0A9D7XT51"/>
<gene>
    <name evidence="3" type="ORF">IPP15_12820</name>
</gene>
<evidence type="ECO:0000256" key="1">
    <source>
        <dbReference type="SAM" id="Phobius"/>
    </source>
</evidence>
<keyword evidence="1" id="KW-1133">Transmembrane helix</keyword>